<organism evidence="3 4">
    <name type="scientific">Candidatus Olsenella stercoravium</name>
    <dbReference type="NCBI Taxonomy" id="2838713"/>
    <lineage>
        <taxon>Bacteria</taxon>
        <taxon>Bacillati</taxon>
        <taxon>Actinomycetota</taxon>
        <taxon>Coriobacteriia</taxon>
        <taxon>Coriobacteriales</taxon>
        <taxon>Atopobiaceae</taxon>
        <taxon>Olsenella</taxon>
    </lineage>
</organism>
<feature type="compositionally biased region" description="Basic and acidic residues" evidence="1">
    <location>
        <begin position="45"/>
        <end position="63"/>
    </location>
</feature>
<keyword evidence="2" id="KW-1133">Transmembrane helix</keyword>
<gene>
    <name evidence="3" type="ORF">IAA22_03300</name>
</gene>
<sequence length="287" mass="31632">MRRGRVAGAEPCSPKAGRRRRPRPRNLPPRGTNGSRTAKRAPQQRGDDEKNAATEQGDDREQVDIEEEGDAVEGGTSAEADESPGETERKRVGRGRKLVIINGCIAAVLVAFIAFTLATAERWEKVDVPEHIDPSSAREVPTGNYIVTMDNISPCYVGQDWTDCINAYIAQYNAACTLPLSDSRTLTRRKDGSYSTAHLRHNSHVQTAAVRRISSRTLCQDYADMISEMQAEDQPGYYVAGLGSWGHLTSTPETETVYDIIPAQTHEAVCYLGFIGECRQDDTTEDN</sequence>
<evidence type="ECO:0000256" key="2">
    <source>
        <dbReference type="SAM" id="Phobius"/>
    </source>
</evidence>
<name>A0A9D2DJ24_9ACTN</name>
<accession>A0A9D2DJ24</accession>
<keyword evidence="2" id="KW-0472">Membrane</keyword>
<feature type="region of interest" description="Disordered" evidence="1">
    <location>
        <begin position="1"/>
        <end position="91"/>
    </location>
</feature>
<evidence type="ECO:0000313" key="3">
    <source>
        <dbReference type="EMBL" id="HIZ18126.1"/>
    </source>
</evidence>
<reference evidence="3" key="2">
    <citation type="submission" date="2021-04" db="EMBL/GenBank/DDBJ databases">
        <authorList>
            <person name="Gilroy R."/>
        </authorList>
    </citation>
    <scope>NUCLEOTIDE SEQUENCE</scope>
    <source>
        <strain evidence="3">ChiHecolR3B27-1887</strain>
    </source>
</reference>
<comment type="caution">
    <text evidence="3">The sequence shown here is derived from an EMBL/GenBank/DDBJ whole genome shotgun (WGS) entry which is preliminary data.</text>
</comment>
<dbReference type="EMBL" id="DXBZ01000059">
    <property type="protein sequence ID" value="HIZ18126.1"/>
    <property type="molecule type" value="Genomic_DNA"/>
</dbReference>
<reference evidence="3" key="1">
    <citation type="journal article" date="2021" name="PeerJ">
        <title>Extensive microbial diversity within the chicken gut microbiome revealed by metagenomics and culture.</title>
        <authorList>
            <person name="Gilroy R."/>
            <person name="Ravi A."/>
            <person name="Getino M."/>
            <person name="Pursley I."/>
            <person name="Horton D.L."/>
            <person name="Alikhan N.F."/>
            <person name="Baker D."/>
            <person name="Gharbi K."/>
            <person name="Hall N."/>
            <person name="Watson M."/>
            <person name="Adriaenssens E.M."/>
            <person name="Foster-Nyarko E."/>
            <person name="Jarju S."/>
            <person name="Secka A."/>
            <person name="Antonio M."/>
            <person name="Oren A."/>
            <person name="Chaudhuri R.R."/>
            <person name="La Ragione R."/>
            <person name="Hildebrand F."/>
            <person name="Pallen M.J."/>
        </authorList>
    </citation>
    <scope>NUCLEOTIDE SEQUENCE</scope>
    <source>
        <strain evidence="3">ChiHecolR3B27-1887</strain>
    </source>
</reference>
<protein>
    <submittedName>
        <fullName evidence="3">Uncharacterized protein</fullName>
    </submittedName>
</protein>
<dbReference type="AlphaFoldDB" id="A0A9D2DJ24"/>
<evidence type="ECO:0000313" key="4">
    <source>
        <dbReference type="Proteomes" id="UP000824029"/>
    </source>
</evidence>
<proteinExistence type="predicted"/>
<dbReference type="Proteomes" id="UP000824029">
    <property type="component" value="Unassembled WGS sequence"/>
</dbReference>
<evidence type="ECO:0000256" key="1">
    <source>
        <dbReference type="SAM" id="MobiDB-lite"/>
    </source>
</evidence>
<keyword evidence="2" id="KW-0812">Transmembrane</keyword>
<feature type="transmembrane region" description="Helical" evidence="2">
    <location>
        <begin position="98"/>
        <end position="118"/>
    </location>
</feature>